<proteinExistence type="predicted"/>
<dbReference type="RefSeq" id="WP_203919603.1">
    <property type="nucleotide sequence ID" value="NZ_BONZ01000039.1"/>
</dbReference>
<evidence type="ECO:0000313" key="2">
    <source>
        <dbReference type="EMBL" id="GIH15990.1"/>
    </source>
</evidence>
<dbReference type="InterPro" id="IPR050483">
    <property type="entry name" value="CoA-transferase_III_domain"/>
</dbReference>
<dbReference type="PANTHER" id="PTHR48207:SF3">
    <property type="entry name" value="SUCCINATE--HYDROXYMETHYLGLUTARATE COA-TRANSFERASE"/>
    <property type="match status" value="1"/>
</dbReference>
<evidence type="ECO:0000256" key="1">
    <source>
        <dbReference type="ARBA" id="ARBA00022679"/>
    </source>
</evidence>
<organism evidence="2 3">
    <name type="scientific">Rugosimonospora africana</name>
    <dbReference type="NCBI Taxonomy" id="556532"/>
    <lineage>
        <taxon>Bacteria</taxon>
        <taxon>Bacillati</taxon>
        <taxon>Actinomycetota</taxon>
        <taxon>Actinomycetes</taxon>
        <taxon>Micromonosporales</taxon>
        <taxon>Micromonosporaceae</taxon>
        <taxon>Rugosimonospora</taxon>
    </lineage>
</organism>
<name>A0A8J3QRA2_9ACTN</name>
<dbReference type="Proteomes" id="UP000642748">
    <property type="component" value="Unassembled WGS sequence"/>
</dbReference>
<evidence type="ECO:0000313" key="3">
    <source>
        <dbReference type="Proteomes" id="UP000642748"/>
    </source>
</evidence>
<sequence length="410" mass="43782">MHDRPLTGIRVLDLTNVLAGPYCSYQLMLLGAEVIKIELPGHGDLARHLGPDPELNDAGIGASFLAQNAGKMSVELDLKDAGDRAAFERLLGDADVLLENFRAGVLARIGYDWPRLRTLNPALVYCAISGFGQTGPMNQAPAYDQIIQGLSGMMSVTGTPETAPLRVGFPVSDSVGGLSAALAITAALHARHRTGEGCFLDVSMLEASMSAMGWAISNYLVSGVPPEPMGDQNATAAPSGTFHAGDGPLNIAANRQEQFETLCRLIDRLDLLTDSRFADREARKRHRDELNHELNVALGGRTALEWELLLSPAGVPAARILTVPQAVESGQLAHRGFFTDLPFPDSSGRVLRVSGSGVLFNGTPLKPTTTPPLLGEHNALVPELTERWRSAGYPADSRLASLTPAEERNA</sequence>
<reference evidence="2" key="1">
    <citation type="submission" date="2021-01" db="EMBL/GenBank/DDBJ databases">
        <title>Whole genome shotgun sequence of Rugosimonospora africana NBRC 104875.</title>
        <authorList>
            <person name="Komaki H."/>
            <person name="Tamura T."/>
        </authorList>
    </citation>
    <scope>NUCLEOTIDE SEQUENCE</scope>
    <source>
        <strain evidence="2">NBRC 104875</strain>
    </source>
</reference>
<keyword evidence="3" id="KW-1185">Reference proteome</keyword>
<dbReference type="SUPFAM" id="SSF89796">
    <property type="entry name" value="CoA-transferase family III (CaiB/BaiF)"/>
    <property type="match status" value="1"/>
</dbReference>
<dbReference type="GO" id="GO:0008410">
    <property type="term" value="F:CoA-transferase activity"/>
    <property type="evidence" value="ECO:0007669"/>
    <property type="project" value="TreeGrafter"/>
</dbReference>
<dbReference type="InterPro" id="IPR044855">
    <property type="entry name" value="CoA-Trfase_III_dom3_sf"/>
</dbReference>
<protein>
    <submittedName>
        <fullName evidence="2">CoA transferase</fullName>
    </submittedName>
</protein>
<dbReference type="PANTHER" id="PTHR48207">
    <property type="entry name" value="SUCCINATE--HYDROXYMETHYLGLUTARATE COA-TRANSFERASE"/>
    <property type="match status" value="1"/>
</dbReference>
<keyword evidence="1 2" id="KW-0808">Transferase</keyword>
<dbReference type="EMBL" id="BONZ01000039">
    <property type="protein sequence ID" value="GIH15990.1"/>
    <property type="molecule type" value="Genomic_DNA"/>
</dbReference>
<accession>A0A8J3QRA2</accession>
<dbReference type="InterPro" id="IPR003673">
    <property type="entry name" value="CoA-Trfase_fam_III"/>
</dbReference>
<dbReference type="Gene3D" id="3.40.50.10540">
    <property type="entry name" value="Crotonobetainyl-coa:carnitine coa-transferase, domain 1"/>
    <property type="match status" value="1"/>
</dbReference>
<dbReference type="Pfam" id="PF02515">
    <property type="entry name" value="CoA_transf_3"/>
    <property type="match status" value="1"/>
</dbReference>
<dbReference type="InterPro" id="IPR023606">
    <property type="entry name" value="CoA-Trfase_III_dom_1_sf"/>
</dbReference>
<dbReference type="Gene3D" id="3.30.1540.10">
    <property type="entry name" value="formyl-coa transferase, domain 3"/>
    <property type="match status" value="1"/>
</dbReference>
<comment type="caution">
    <text evidence="2">The sequence shown here is derived from an EMBL/GenBank/DDBJ whole genome shotgun (WGS) entry which is preliminary data.</text>
</comment>
<gene>
    <name evidence="2" type="ORF">Raf01_41620</name>
</gene>
<dbReference type="AlphaFoldDB" id="A0A8J3QRA2"/>